<name>A0A439CWF6_9PEZI</name>
<reference evidence="2 3" key="1">
    <citation type="submission" date="2018-12" db="EMBL/GenBank/DDBJ databases">
        <title>Draft genome sequence of Xylaria grammica IHI A82.</title>
        <authorList>
            <person name="Buettner E."/>
            <person name="Kellner H."/>
        </authorList>
    </citation>
    <scope>NUCLEOTIDE SEQUENCE [LARGE SCALE GENOMIC DNA]</scope>
    <source>
        <strain evidence="2 3">IHI A82</strain>
    </source>
</reference>
<gene>
    <name evidence="2" type="ORF">EKO27_g8596</name>
</gene>
<accession>A0A439CWF6</accession>
<feature type="region of interest" description="Disordered" evidence="1">
    <location>
        <begin position="1"/>
        <end position="24"/>
    </location>
</feature>
<protein>
    <submittedName>
        <fullName evidence="2">Uncharacterized protein</fullName>
    </submittedName>
</protein>
<evidence type="ECO:0000256" key="1">
    <source>
        <dbReference type="SAM" id="MobiDB-lite"/>
    </source>
</evidence>
<organism evidence="2 3">
    <name type="scientific">Xylaria grammica</name>
    <dbReference type="NCBI Taxonomy" id="363999"/>
    <lineage>
        <taxon>Eukaryota</taxon>
        <taxon>Fungi</taxon>
        <taxon>Dikarya</taxon>
        <taxon>Ascomycota</taxon>
        <taxon>Pezizomycotina</taxon>
        <taxon>Sordariomycetes</taxon>
        <taxon>Xylariomycetidae</taxon>
        <taxon>Xylariales</taxon>
        <taxon>Xylariaceae</taxon>
        <taxon>Xylaria</taxon>
    </lineage>
</organism>
<keyword evidence="3" id="KW-1185">Reference proteome</keyword>
<dbReference type="EMBL" id="RYZI01000330">
    <property type="protein sequence ID" value="RWA06515.1"/>
    <property type="molecule type" value="Genomic_DNA"/>
</dbReference>
<dbReference type="Proteomes" id="UP000286045">
    <property type="component" value="Unassembled WGS sequence"/>
</dbReference>
<evidence type="ECO:0000313" key="3">
    <source>
        <dbReference type="Proteomes" id="UP000286045"/>
    </source>
</evidence>
<proteinExistence type="predicted"/>
<sequence>MADPRNTIAVNPDNPHPPPHPQGLADPVELDQLEVDEIDVSLVFILPRFDPTAANFDFDFGFTPACSHTFPPPGT</sequence>
<dbReference type="AlphaFoldDB" id="A0A439CWF6"/>
<evidence type="ECO:0000313" key="2">
    <source>
        <dbReference type="EMBL" id="RWA06515.1"/>
    </source>
</evidence>
<comment type="caution">
    <text evidence="2">The sequence shown here is derived from an EMBL/GenBank/DDBJ whole genome shotgun (WGS) entry which is preliminary data.</text>
</comment>